<organism evidence="1 2">
    <name type="scientific">Nocardia halotolerans</name>
    <dbReference type="NCBI Taxonomy" id="1755878"/>
    <lineage>
        <taxon>Bacteria</taxon>
        <taxon>Bacillati</taxon>
        <taxon>Actinomycetota</taxon>
        <taxon>Actinomycetes</taxon>
        <taxon>Mycobacteriales</taxon>
        <taxon>Nocardiaceae</taxon>
        <taxon>Nocardia</taxon>
    </lineage>
</organism>
<proteinExistence type="predicted"/>
<gene>
    <name evidence="1" type="ORF">ACFO5K_22305</name>
</gene>
<dbReference type="Gene3D" id="2.60.120.10">
    <property type="entry name" value="Jelly Rolls"/>
    <property type="match status" value="1"/>
</dbReference>
<dbReference type="InterPro" id="IPR011051">
    <property type="entry name" value="RmlC_Cupin_sf"/>
</dbReference>
<accession>A0ABV8VNG4</accession>
<evidence type="ECO:0000313" key="2">
    <source>
        <dbReference type="Proteomes" id="UP001595844"/>
    </source>
</evidence>
<sequence length="81" mass="8224">MVYLGRGCREQQGEFAGGVLRLAIDGQIASLRPGDAAVAPAGATIALTNPGAEPAVLLVTVRVGFSAELSDGATFVPPWAM</sequence>
<dbReference type="InterPro" id="IPR014710">
    <property type="entry name" value="RmlC-like_jellyroll"/>
</dbReference>
<reference evidence="2" key="1">
    <citation type="journal article" date="2019" name="Int. J. Syst. Evol. Microbiol.">
        <title>The Global Catalogue of Microorganisms (GCM) 10K type strain sequencing project: providing services to taxonomists for standard genome sequencing and annotation.</title>
        <authorList>
            <consortium name="The Broad Institute Genomics Platform"/>
            <consortium name="The Broad Institute Genome Sequencing Center for Infectious Disease"/>
            <person name="Wu L."/>
            <person name="Ma J."/>
        </authorList>
    </citation>
    <scope>NUCLEOTIDE SEQUENCE [LARGE SCALE GENOMIC DNA]</scope>
    <source>
        <strain evidence="2">IBRC-M 10490</strain>
    </source>
</reference>
<name>A0ABV8VNG4_9NOCA</name>
<dbReference type="EMBL" id="JBHSDL010000028">
    <property type="protein sequence ID" value="MFC4376826.1"/>
    <property type="molecule type" value="Genomic_DNA"/>
</dbReference>
<dbReference type="SUPFAM" id="SSF51182">
    <property type="entry name" value="RmlC-like cupins"/>
    <property type="match status" value="1"/>
</dbReference>
<comment type="caution">
    <text evidence="1">The sequence shown here is derived from an EMBL/GenBank/DDBJ whole genome shotgun (WGS) entry which is preliminary data.</text>
</comment>
<evidence type="ECO:0000313" key="1">
    <source>
        <dbReference type="EMBL" id="MFC4376826.1"/>
    </source>
</evidence>
<protein>
    <submittedName>
        <fullName evidence="1">Cupin domain-containing protein</fullName>
    </submittedName>
</protein>
<dbReference type="Proteomes" id="UP001595844">
    <property type="component" value="Unassembled WGS sequence"/>
</dbReference>
<keyword evidence="2" id="KW-1185">Reference proteome</keyword>